<feature type="transmembrane region" description="Helical" evidence="6">
    <location>
        <begin position="28"/>
        <end position="54"/>
    </location>
</feature>
<keyword evidence="4 6" id="KW-1133">Transmembrane helix</keyword>
<accession>A0A0S1B103</accession>
<dbReference type="AlphaFoldDB" id="A0A0S1B103"/>
<dbReference type="EMBL" id="CP012900">
    <property type="protein sequence ID" value="ALJ28757.1"/>
    <property type="molecule type" value="Genomic_DNA"/>
</dbReference>
<comment type="subcellular location">
    <subcellularLocation>
        <location evidence="1">Cell membrane</location>
        <topology evidence="1">Multi-pass membrane protein</topology>
    </subcellularLocation>
</comment>
<dbReference type="InterPro" id="IPR000620">
    <property type="entry name" value="EamA_dom"/>
</dbReference>
<feature type="transmembrane region" description="Helical" evidence="6">
    <location>
        <begin position="126"/>
        <end position="143"/>
    </location>
</feature>
<evidence type="ECO:0000313" key="8">
    <source>
        <dbReference type="EMBL" id="ALJ28757.1"/>
    </source>
</evidence>
<dbReference type="KEGG" id="sacz:AOT14_23910"/>
<protein>
    <submittedName>
        <fullName evidence="8">Transmembrane protein</fullName>
    </submittedName>
</protein>
<evidence type="ECO:0000256" key="2">
    <source>
        <dbReference type="ARBA" id="ARBA00022475"/>
    </source>
</evidence>
<feature type="transmembrane region" description="Helical" evidence="6">
    <location>
        <begin position="178"/>
        <end position="198"/>
    </location>
</feature>
<keyword evidence="3 6" id="KW-0812">Transmembrane</keyword>
<evidence type="ECO:0000313" key="9">
    <source>
        <dbReference type="Proteomes" id="UP000061010"/>
    </source>
</evidence>
<reference evidence="8 9" key="1">
    <citation type="journal article" date="2015" name="Genome Announc.">
        <title>Complete Genome Sequencing of Stenotrophomonas acidaminiphila ZAC14D2_NAIMI4_2, a Multidrug-Resistant Strain Isolated from Sediments of a Polluted River in Mexico, Uncovers New Antibiotic Resistance Genes and a Novel Class-II Lasso Peptide Biosynthesis Gene Cluster.</title>
        <authorList>
            <person name="Vinuesa P."/>
            <person name="Ochoa-Sanchez L.E."/>
        </authorList>
    </citation>
    <scope>NUCLEOTIDE SEQUENCE [LARGE SCALE GENOMIC DNA]</scope>
    <source>
        <strain evidence="8 9">ZAC14D2_NAIMI4_2</strain>
    </source>
</reference>
<dbReference type="PANTHER" id="PTHR42920">
    <property type="entry name" value="OS03G0707200 PROTEIN-RELATED"/>
    <property type="match status" value="1"/>
</dbReference>
<evidence type="ECO:0000256" key="3">
    <source>
        <dbReference type="ARBA" id="ARBA00022692"/>
    </source>
</evidence>
<proteinExistence type="predicted"/>
<keyword evidence="5 6" id="KW-0472">Membrane</keyword>
<name>A0A0S1B103_9GAMM</name>
<feature type="transmembrane region" description="Helical" evidence="6">
    <location>
        <begin position="150"/>
        <end position="166"/>
    </location>
</feature>
<gene>
    <name evidence="8" type="ORF">AOT14_23910</name>
</gene>
<evidence type="ECO:0000256" key="1">
    <source>
        <dbReference type="ARBA" id="ARBA00004651"/>
    </source>
</evidence>
<dbReference type="OrthoDB" id="9813617at2"/>
<feature type="transmembrane region" description="Helical" evidence="6">
    <location>
        <begin position="298"/>
        <end position="319"/>
    </location>
</feature>
<dbReference type="InterPro" id="IPR037185">
    <property type="entry name" value="EmrE-like"/>
</dbReference>
<feature type="transmembrane region" description="Helical" evidence="6">
    <location>
        <begin position="94"/>
        <end position="120"/>
    </location>
</feature>
<dbReference type="Pfam" id="PF00892">
    <property type="entry name" value="EamA"/>
    <property type="match status" value="2"/>
</dbReference>
<dbReference type="PANTHER" id="PTHR42920:SF5">
    <property type="entry name" value="EAMA DOMAIN-CONTAINING PROTEIN"/>
    <property type="match status" value="1"/>
</dbReference>
<feature type="transmembrane region" description="Helical" evidence="6">
    <location>
        <begin position="272"/>
        <end position="292"/>
    </location>
</feature>
<organism evidence="8 9">
    <name type="scientific">Stenotrophomonas acidaminiphila</name>
    <dbReference type="NCBI Taxonomy" id="128780"/>
    <lineage>
        <taxon>Bacteria</taxon>
        <taxon>Pseudomonadati</taxon>
        <taxon>Pseudomonadota</taxon>
        <taxon>Gammaproteobacteria</taxon>
        <taxon>Lysobacterales</taxon>
        <taxon>Lysobacteraceae</taxon>
        <taxon>Stenotrophomonas</taxon>
    </lineage>
</organism>
<dbReference type="RefSeq" id="WP_082394063.1">
    <property type="nucleotide sequence ID" value="NZ_JALCCJ010000004.1"/>
</dbReference>
<dbReference type="SUPFAM" id="SSF103481">
    <property type="entry name" value="Multidrug resistance efflux transporter EmrE"/>
    <property type="match status" value="2"/>
</dbReference>
<keyword evidence="2" id="KW-1003">Cell membrane</keyword>
<dbReference type="GO" id="GO:0005886">
    <property type="term" value="C:plasma membrane"/>
    <property type="evidence" value="ECO:0007669"/>
    <property type="project" value="UniProtKB-SubCell"/>
</dbReference>
<evidence type="ECO:0000256" key="4">
    <source>
        <dbReference type="ARBA" id="ARBA00022989"/>
    </source>
</evidence>
<sequence>MNVSPRGAAAAAPPAPVASPLPTTSRRLLASGLLLAGVGAIAASGKAVIVKLAYRHGADATTLLALRMLVALPFFVAMGAWASRRAPALSRGDLGRVALLGFSGYYLSSYLDFLGLQYISATLERLILYLSPTLVVLIALVVLRQRPTRLQVLALLVSYLGVLLAFGHDIQLDGRRTLLGSALVFASALSYAVYLFGSGQAVVRIGAVRLTAYASTVACVLCIGQYLLLQPLAALGRQPAPVYWLSLLNGTVCTVLPVLAIMLGVKRIGSSLAAQVSMLGPVSTIVLSVWLLDEPMGPWQGAGTVLVLLGVLLVGSGVARKR</sequence>
<feature type="transmembrane region" description="Helical" evidence="6">
    <location>
        <begin position="241"/>
        <end position="265"/>
    </location>
</feature>
<feature type="transmembrane region" description="Helical" evidence="6">
    <location>
        <begin position="60"/>
        <end position="82"/>
    </location>
</feature>
<evidence type="ECO:0000256" key="5">
    <source>
        <dbReference type="ARBA" id="ARBA00023136"/>
    </source>
</evidence>
<dbReference type="PATRIC" id="fig|128780.6.peg.2409"/>
<dbReference type="InterPro" id="IPR051258">
    <property type="entry name" value="Diverse_Substrate_Transporter"/>
</dbReference>
<evidence type="ECO:0000259" key="7">
    <source>
        <dbReference type="Pfam" id="PF00892"/>
    </source>
</evidence>
<feature type="transmembrane region" description="Helical" evidence="6">
    <location>
        <begin position="210"/>
        <end position="229"/>
    </location>
</feature>
<dbReference type="Proteomes" id="UP000061010">
    <property type="component" value="Chromosome"/>
</dbReference>
<feature type="domain" description="EamA" evidence="7">
    <location>
        <begin position="179"/>
        <end position="314"/>
    </location>
</feature>
<keyword evidence="9" id="KW-1185">Reference proteome</keyword>
<evidence type="ECO:0000256" key="6">
    <source>
        <dbReference type="SAM" id="Phobius"/>
    </source>
</evidence>
<dbReference type="Gene3D" id="1.10.3730.20">
    <property type="match status" value="1"/>
</dbReference>
<feature type="domain" description="EamA" evidence="7">
    <location>
        <begin position="31"/>
        <end position="166"/>
    </location>
</feature>